<evidence type="ECO:0000256" key="3">
    <source>
        <dbReference type="ARBA" id="ARBA00022603"/>
    </source>
</evidence>
<evidence type="ECO:0000256" key="4">
    <source>
        <dbReference type="ARBA" id="ARBA00022679"/>
    </source>
</evidence>
<comment type="function">
    <text evidence="6">Specifically methylates the N4 position of cytidine in position 1402 (C1402) of 16S rRNA.</text>
</comment>
<feature type="binding site" evidence="6">
    <location>
        <position position="110"/>
    </location>
    <ligand>
        <name>S-adenosyl-L-methionine</name>
        <dbReference type="ChEBI" id="CHEBI:59789"/>
    </ligand>
</feature>
<evidence type="ECO:0000256" key="1">
    <source>
        <dbReference type="ARBA" id="ARBA00010396"/>
    </source>
</evidence>
<dbReference type="Gene3D" id="1.10.150.170">
    <property type="entry name" value="Putative methyltransferase TM0872, insert domain"/>
    <property type="match status" value="1"/>
</dbReference>
<dbReference type="GO" id="GO:0008168">
    <property type="term" value="F:methyltransferase activity"/>
    <property type="evidence" value="ECO:0007669"/>
    <property type="project" value="UniProtKB-KW"/>
</dbReference>
<comment type="similarity">
    <text evidence="1 6">Belongs to the methyltransferase superfamily. RsmH family.</text>
</comment>
<keyword evidence="4 6" id="KW-0808">Transferase</keyword>
<evidence type="ECO:0000313" key="7">
    <source>
        <dbReference type="EMBL" id="MEY1662625.1"/>
    </source>
</evidence>
<dbReference type="InterPro" id="IPR029063">
    <property type="entry name" value="SAM-dependent_MTases_sf"/>
</dbReference>
<dbReference type="NCBIfam" id="TIGR00006">
    <property type="entry name" value="16S rRNA (cytosine(1402)-N(4))-methyltransferase RsmH"/>
    <property type="match status" value="1"/>
</dbReference>
<gene>
    <name evidence="6 7" type="primary">rsmH</name>
    <name evidence="7" type="ORF">AB5I84_10740</name>
</gene>
<dbReference type="Pfam" id="PF01795">
    <property type="entry name" value="Methyltransf_5"/>
    <property type="match status" value="1"/>
</dbReference>
<dbReference type="PANTHER" id="PTHR11265">
    <property type="entry name" value="S-ADENOSYL-METHYLTRANSFERASE MRAW"/>
    <property type="match status" value="1"/>
</dbReference>
<dbReference type="RefSeq" id="WP_369455856.1">
    <property type="nucleotide sequence ID" value="NZ_JBGCUO010000001.1"/>
</dbReference>
<reference evidence="7 8" key="1">
    <citation type="submission" date="2024-07" db="EMBL/GenBank/DDBJ databases">
        <authorList>
            <person name="Ren Q."/>
        </authorList>
    </citation>
    <scope>NUCLEOTIDE SEQUENCE [LARGE SCALE GENOMIC DNA]</scope>
    <source>
        <strain evidence="7 8">REN37</strain>
    </source>
</reference>
<accession>A0ABV4ALQ5</accession>
<evidence type="ECO:0000313" key="8">
    <source>
        <dbReference type="Proteomes" id="UP001562065"/>
    </source>
</evidence>
<sequence length="308" mass="33990">MTQPEQYVHQPVMLDEVMQMWPTERDGFYIDGTFGRGGHSRALLAWLGPQGRLAGIDRDPQAVATAEALAAEDERFSIHAGRFDCLPDVVAAVGRPLTGILLDLGVSSPQLDDPARGFSFLRDGPLDMRMDPSRGESAAEWLARAEEHDIANVLYRYGEEKRSRAIARRIVAERERQPLDTTLALAGLIESVLGRGQPGKHPATRSFQAIRIHVNQELEALEQVLEQAQACLAPGGRLAVISFHSLEDRQVKLFLRDAEGRRPQPRGLPLPPQPVLMRSLGKARLAGADEIARNPRSRSAVLRVAEKV</sequence>
<evidence type="ECO:0000256" key="5">
    <source>
        <dbReference type="ARBA" id="ARBA00022691"/>
    </source>
</evidence>
<dbReference type="SUPFAM" id="SSF81799">
    <property type="entry name" value="Putative methyltransferase TM0872, insert domain"/>
    <property type="match status" value="1"/>
</dbReference>
<keyword evidence="3 6" id="KW-0489">Methyltransferase</keyword>
<keyword evidence="8" id="KW-1185">Reference proteome</keyword>
<organism evidence="7 8">
    <name type="scientific">Isoalcanivorax beigongshangi</name>
    <dbReference type="NCBI Taxonomy" id="3238810"/>
    <lineage>
        <taxon>Bacteria</taxon>
        <taxon>Pseudomonadati</taxon>
        <taxon>Pseudomonadota</taxon>
        <taxon>Gammaproteobacteria</taxon>
        <taxon>Oceanospirillales</taxon>
        <taxon>Alcanivoracaceae</taxon>
        <taxon>Isoalcanivorax</taxon>
    </lineage>
</organism>
<comment type="catalytic activity">
    <reaction evidence="6">
        <text>cytidine(1402) in 16S rRNA + S-adenosyl-L-methionine = N(4)-methylcytidine(1402) in 16S rRNA + S-adenosyl-L-homocysteine + H(+)</text>
        <dbReference type="Rhea" id="RHEA:42928"/>
        <dbReference type="Rhea" id="RHEA-COMP:10286"/>
        <dbReference type="Rhea" id="RHEA-COMP:10287"/>
        <dbReference type="ChEBI" id="CHEBI:15378"/>
        <dbReference type="ChEBI" id="CHEBI:57856"/>
        <dbReference type="ChEBI" id="CHEBI:59789"/>
        <dbReference type="ChEBI" id="CHEBI:74506"/>
        <dbReference type="ChEBI" id="CHEBI:82748"/>
        <dbReference type="EC" id="2.1.1.199"/>
    </reaction>
</comment>
<proteinExistence type="inferred from homology"/>
<evidence type="ECO:0000256" key="6">
    <source>
        <dbReference type="HAMAP-Rule" id="MF_01007"/>
    </source>
</evidence>
<comment type="subcellular location">
    <subcellularLocation>
        <location evidence="6">Cytoplasm</location>
    </subcellularLocation>
</comment>
<dbReference type="GO" id="GO:0032259">
    <property type="term" value="P:methylation"/>
    <property type="evidence" value="ECO:0007669"/>
    <property type="project" value="UniProtKB-KW"/>
</dbReference>
<dbReference type="InterPro" id="IPR002903">
    <property type="entry name" value="RsmH"/>
</dbReference>
<dbReference type="EC" id="2.1.1.199" evidence="6"/>
<feature type="binding site" evidence="6">
    <location>
        <position position="83"/>
    </location>
    <ligand>
        <name>S-adenosyl-L-methionine</name>
        <dbReference type="ChEBI" id="CHEBI:59789"/>
    </ligand>
</feature>
<keyword evidence="2 6" id="KW-0698">rRNA processing</keyword>
<name>A0ABV4ALQ5_9GAMM</name>
<dbReference type="PIRSF" id="PIRSF004486">
    <property type="entry name" value="MraW"/>
    <property type="match status" value="1"/>
</dbReference>
<keyword evidence="6" id="KW-0963">Cytoplasm</keyword>
<feature type="binding site" evidence="6">
    <location>
        <begin position="37"/>
        <end position="39"/>
    </location>
    <ligand>
        <name>S-adenosyl-L-methionine</name>
        <dbReference type="ChEBI" id="CHEBI:59789"/>
    </ligand>
</feature>
<evidence type="ECO:0000256" key="2">
    <source>
        <dbReference type="ARBA" id="ARBA00022552"/>
    </source>
</evidence>
<dbReference type="EMBL" id="JBGCUO010000001">
    <property type="protein sequence ID" value="MEY1662625.1"/>
    <property type="molecule type" value="Genomic_DNA"/>
</dbReference>
<dbReference type="HAMAP" id="MF_01007">
    <property type="entry name" value="16SrRNA_methyltr_H"/>
    <property type="match status" value="1"/>
</dbReference>
<dbReference type="InterPro" id="IPR023397">
    <property type="entry name" value="SAM-dep_MeTrfase_MraW_recog"/>
</dbReference>
<feature type="binding site" evidence="6">
    <location>
        <position position="103"/>
    </location>
    <ligand>
        <name>S-adenosyl-L-methionine</name>
        <dbReference type="ChEBI" id="CHEBI:59789"/>
    </ligand>
</feature>
<comment type="caution">
    <text evidence="7">The sequence shown here is derived from an EMBL/GenBank/DDBJ whole genome shotgun (WGS) entry which is preliminary data.</text>
</comment>
<dbReference type="SUPFAM" id="SSF53335">
    <property type="entry name" value="S-adenosyl-L-methionine-dependent methyltransferases"/>
    <property type="match status" value="1"/>
</dbReference>
<protein>
    <recommendedName>
        <fullName evidence="6">Ribosomal RNA small subunit methyltransferase H</fullName>
        <ecNumber evidence="6">2.1.1.199</ecNumber>
    </recommendedName>
    <alternativeName>
        <fullName evidence="6">16S rRNA m(4)C1402 methyltransferase</fullName>
    </alternativeName>
    <alternativeName>
        <fullName evidence="6">rRNA (cytosine-N(4)-)-methyltransferase RsmH</fullName>
    </alternativeName>
</protein>
<dbReference type="Proteomes" id="UP001562065">
    <property type="component" value="Unassembled WGS sequence"/>
</dbReference>
<dbReference type="PANTHER" id="PTHR11265:SF0">
    <property type="entry name" value="12S RRNA N4-METHYLCYTIDINE METHYLTRANSFERASE"/>
    <property type="match status" value="1"/>
</dbReference>
<dbReference type="Gene3D" id="3.40.50.150">
    <property type="entry name" value="Vaccinia Virus protein VP39"/>
    <property type="match status" value="1"/>
</dbReference>
<feature type="binding site" evidence="6">
    <location>
        <position position="57"/>
    </location>
    <ligand>
        <name>S-adenosyl-L-methionine</name>
        <dbReference type="ChEBI" id="CHEBI:59789"/>
    </ligand>
</feature>
<keyword evidence="5 6" id="KW-0949">S-adenosyl-L-methionine</keyword>